<dbReference type="AlphaFoldDB" id="A0A7Z0D8R4"/>
<dbReference type="CDD" id="cd03062">
    <property type="entry name" value="TRX_Fd_Sucrase"/>
    <property type="match status" value="1"/>
</dbReference>
<comment type="caution">
    <text evidence="1">The sequence shown here is derived from an EMBL/GenBank/DDBJ whole genome shotgun (WGS) entry which is preliminary data.</text>
</comment>
<dbReference type="Proteomes" id="UP000527616">
    <property type="component" value="Unassembled WGS sequence"/>
</dbReference>
<evidence type="ECO:0000313" key="2">
    <source>
        <dbReference type="Proteomes" id="UP000527616"/>
    </source>
</evidence>
<reference evidence="1 2" key="1">
    <citation type="submission" date="2020-07" db="EMBL/GenBank/DDBJ databases">
        <title>Sequencing the genomes of 1000 actinobacteria strains.</title>
        <authorList>
            <person name="Klenk H.-P."/>
        </authorList>
    </citation>
    <scope>NUCLEOTIDE SEQUENCE [LARGE SCALE GENOMIC DNA]</scope>
    <source>
        <strain evidence="1 2">DSM 103164</strain>
    </source>
</reference>
<accession>A0A7Z0D8R4</accession>
<dbReference type="Pfam" id="PF06999">
    <property type="entry name" value="Suc_Fer-like"/>
    <property type="match status" value="1"/>
</dbReference>
<protein>
    <submittedName>
        <fullName evidence="1">(2Fe-2S) ferredoxin</fullName>
    </submittedName>
</protein>
<sequence length="302" mass="33116">MNAERFLCAEQARARQDSIAGTAAPTRTWLLIEYRGRWPFEGFSGLDIDLATKIDVTSAAQSVGARVLLIRRPGRVDHDRPQRWAVLTHDRDGIGRQTWGTWQGEDDLAAIPDAFEVPGQAGLPSPLLVCTHGLHDTCCAIRGRPVAAALADRWPELTWECSHVGGDRFAANLVVAPDGVYYGEVDPDQAIAVIEDQLADRIGPEHLRGYTTLTPPQQVAVIEALRAYGPAGRYAWRVLDTARHGDRWTIHLAGRAPLPARVEVELIAERTAAHRLTCRAHQAASVINYRPAGIRELPGVTS</sequence>
<dbReference type="InterPro" id="IPR009737">
    <property type="entry name" value="Aim32/Apd1-like"/>
</dbReference>
<dbReference type="EMBL" id="JACBZS010000001">
    <property type="protein sequence ID" value="NYI70798.1"/>
    <property type="molecule type" value="Genomic_DNA"/>
</dbReference>
<dbReference type="Gene3D" id="3.40.30.10">
    <property type="entry name" value="Glutaredoxin"/>
    <property type="match status" value="1"/>
</dbReference>
<name>A0A7Z0D8R4_9ACTN</name>
<organism evidence="1 2">
    <name type="scientific">Naumannella cuiyingiana</name>
    <dbReference type="NCBI Taxonomy" id="1347891"/>
    <lineage>
        <taxon>Bacteria</taxon>
        <taxon>Bacillati</taxon>
        <taxon>Actinomycetota</taxon>
        <taxon>Actinomycetes</taxon>
        <taxon>Propionibacteriales</taxon>
        <taxon>Propionibacteriaceae</taxon>
        <taxon>Naumannella</taxon>
    </lineage>
</organism>
<dbReference type="RefSeq" id="WP_218843743.1">
    <property type="nucleotide sequence ID" value="NZ_JACBZS010000001.1"/>
</dbReference>
<gene>
    <name evidence="1" type="ORF">GGQ54_001358</name>
</gene>
<evidence type="ECO:0000313" key="1">
    <source>
        <dbReference type="EMBL" id="NYI70798.1"/>
    </source>
</evidence>
<keyword evidence="2" id="KW-1185">Reference proteome</keyword>
<proteinExistence type="predicted"/>
<dbReference type="SUPFAM" id="SSF52833">
    <property type="entry name" value="Thioredoxin-like"/>
    <property type="match status" value="1"/>
</dbReference>
<dbReference type="InterPro" id="IPR036249">
    <property type="entry name" value="Thioredoxin-like_sf"/>
</dbReference>